<accession>A0ABN1DS93</accession>
<evidence type="ECO:0000313" key="1">
    <source>
        <dbReference type="EMBL" id="GAA0550418.1"/>
    </source>
</evidence>
<dbReference type="RefSeq" id="WP_009948679.1">
    <property type="nucleotide sequence ID" value="NZ_BAAAGS010000051.1"/>
</dbReference>
<dbReference type="Proteomes" id="UP001500729">
    <property type="component" value="Unassembled WGS sequence"/>
</dbReference>
<proteinExistence type="predicted"/>
<comment type="caution">
    <text evidence="1">The sequence shown here is derived from an EMBL/GenBank/DDBJ whole genome shotgun (WGS) entry which is preliminary data.</text>
</comment>
<protein>
    <recommendedName>
        <fullName evidence="3">Excreted virulence factor EspC (Type VII ESX diderm)</fullName>
    </recommendedName>
</protein>
<sequence>MPGIQVDTEWLTRYSDEVRAAGEDVAEARAGLDAADLEPEAFGELGRRAGAVDSYQRLATLLKDQTHRAAEVLTGAGDELRQVVDFHTGGDDDNARDIARKQEW</sequence>
<name>A0ABN1DS93_SACER</name>
<organism evidence="1 2">
    <name type="scientific">Saccharopolyspora erythraea</name>
    <name type="common">Streptomyces erythraeus</name>
    <dbReference type="NCBI Taxonomy" id="1836"/>
    <lineage>
        <taxon>Bacteria</taxon>
        <taxon>Bacillati</taxon>
        <taxon>Actinomycetota</taxon>
        <taxon>Actinomycetes</taxon>
        <taxon>Pseudonocardiales</taxon>
        <taxon>Pseudonocardiaceae</taxon>
        <taxon>Saccharopolyspora</taxon>
    </lineage>
</organism>
<evidence type="ECO:0008006" key="3">
    <source>
        <dbReference type="Google" id="ProtNLM"/>
    </source>
</evidence>
<reference evidence="1 2" key="1">
    <citation type="journal article" date="2019" name="Int. J. Syst. Evol. Microbiol.">
        <title>The Global Catalogue of Microorganisms (GCM) 10K type strain sequencing project: providing services to taxonomists for standard genome sequencing and annotation.</title>
        <authorList>
            <consortium name="The Broad Institute Genomics Platform"/>
            <consortium name="The Broad Institute Genome Sequencing Center for Infectious Disease"/>
            <person name="Wu L."/>
            <person name="Ma J."/>
        </authorList>
    </citation>
    <scope>NUCLEOTIDE SEQUENCE [LARGE SCALE GENOMIC DNA]</scope>
    <source>
        <strain evidence="1 2">JCM 10303</strain>
    </source>
</reference>
<dbReference type="EMBL" id="BAAAGS010000051">
    <property type="protein sequence ID" value="GAA0550418.1"/>
    <property type="molecule type" value="Genomic_DNA"/>
</dbReference>
<keyword evidence="2" id="KW-1185">Reference proteome</keyword>
<evidence type="ECO:0000313" key="2">
    <source>
        <dbReference type="Proteomes" id="UP001500729"/>
    </source>
</evidence>
<gene>
    <name evidence="1" type="ORF">GCM10009533_56090</name>
</gene>